<gene>
    <name evidence="2" type="ORF">FDENT_8768</name>
</gene>
<evidence type="ECO:0000313" key="2">
    <source>
        <dbReference type="EMBL" id="KAF5679255.1"/>
    </source>
</evidence>
<accession>A0A8H5TVR3</accession>
<proteinExistence type="predicted"/>
<feature type="compositionally biased region" description="Basic and acidic residues" evidence="1">
    <location>
        <begin position="136"/>
        <end position="154"/>
    </location>
</feature>
<name>A0A8H5TVR3_9HYPO</name>
<reference evidence="2 3" key="1">
    <citation type="submission" date="2020-05" db="EMBL/GenBank/DDBJ databases">
        <title>Identification and distribution of gene clusters putatively required for synthesis of sphingolipid metabolism inhibitors in phylogenetically diverse species of the filamentous fungus Fusarium.</title>
        <authorList>
            <person name="Kim H.-S."/>
            <person name="Busman M."/>
            <person name="Brown D.W."/>
            <person name="Divon H."/>
            <person name="Uhlig S."/>
            <person name="Proctor R.H."/>
        </authorList>
    </citation>
    <scope>NUCLEOTIDE SEQUENCE [LARGE SCALE GENOMIC DNA]</scope>
    <source>
        <strain evidence="2 3">NRRL 25311</strain>
    </source>
</reference>
<dbReference type="Proteomes" id="UP000562682">
    <property type="component" value="Unassembled WGS sequence"/>
</dbReference>
<feature type="region of interest" description="Disordered" evidence="1">
    <location>
        <begin position="123"/>
        <end position="154"/>
    </location>
</feature>
<feature type="region of interest" description="Disordered" evidence="1">
    <location>
        <begin position="52"/>
        <end position="79"/>
    </location>
</feature>
<keyword evidence="3" id="KW-1185">Reference proteome</keyword>
<sequence length="154" mass="17411">MQNPPAYNITAVTFPPPSPHVILDCGWPSDLDQGLYPPCAAIIRCTQEVKRYSAEAETSSDDESDESSEENQANRVRYDELRDEILSSTDGNLTPTQVLAKMEELDRVEVDQLRVWRGQWPCSSAGRRSSIVTKTKVKEAKERRESEREPKKTA</sequence>
<dbReference type="AlphaFoldDB" id="A0A8H5TVR3"/>
<dbReference type="EMBL" id="JAAOAK010000258">
    <property type="protein sequence ID" value="KAF5679255.1"/>
    <property type="molecule type" value="Genomic_DNA"/>
</dbReference>
<evidence type="ECO:0000313" key="3">
    <source>
        <dbReference type="Proteomes" id="UP000562682"/>
    </source>
</evidence>
<comment type="caution">
    <text evidence="2">The sequence shown here is derived from an EMBL/GenBank/DDBJ whole genome shotgun (WGS) entry which is preliminary data.</text>
</comment>
<feature type="compositionally biased region" description="Acidic residues" evidence="1">
    <location>
        <begin position="58"/>
        <end position="69"/>
    </location>
</feature>
<evidence type="ECO:0000256" key="1">
    <source>
        <dbReference type="SAM" id="MobiDB-lite"/>
    </source>
</evidence>
<organism evidence="2 3">
    <name type="scientific">Fusarium denticulatum</name>
    <dbReference type="NCBI Taxonomy" id="48507"/>
    <lineage>
        <taxon>Eukaryota</taxon>
        <taxon>Fungi</taxon>
        <taxon>Dikarya</taxon>
        <taxon>Ascomycota</taxon>
        <taxon>Pezizomycotina</taxon>
        <taxon>Sordariomycetes</taxon>
        <taxon>Hypocreomycetidae</taxon>
        <taxon>Hypocreales</taxon>
        <taxon>Nectriaceae</taxon>
        <taxon>Fusarium</taxon>
        <taxon>Fusarium fujikuroi species complex</taxon>
    </lineage>
</organism>
<feature type="non-terminal residue" evidence="2">
    <location>
        <position position="1"/>
    </location>
</feature>
<protein>
    <submittedName>
        <fullName evidence="2">Uncharacterized protein</fullName>
    </submittedName>
</protein>